<organism evidence="1">
    <name type="scientific">Chlamydomonas euryale</name>
    <dbReference type="NCBI Taxonomy" id="1486919"/>
    <lineage>
        <taxon>Eukaryota</taxon>
        <taxon>Viridiplantae</taxon>
        <taxon>Chlorophyta</taxon>
        <taxon>core chlorophytes</taxon>
        <taxon>Chlorophyceae</taxon>
        <taxon>CS clade</taxon>
        <taxon>Chlamydomonadales</taxon>
        <taxon>Chlamydomonadaceae</taxon>
        <taxon>Chlamydomonas</taxon>
    </lineage>
</organism>
<gene>
    <name evidence="1" type="ORF">CEUR00632_LOCUS12224</name>
</gene>
<dbReference type="AlphaFoldDB" id="A0A7R9VFV5"/>
<protein>
    <submittedName>
        <fullName evidence="1">Uncharacterized protein</fullName>
    </submittedName>
</protein>
<evidence type="ECO:0000313" key="1">
    <source>
        <dbReference type="EMBL" id="CAD8293824.1"/>
    </source>
</evidence>
<reference evidence="1" key="1">
    <citation type="submission" date="2021-01" db="EMBL/GenBank/DDBJ databases">
        <authorList>
            <person name="Corre E."/>
            <person name="Pelletier E."/>
            <person name="Niang G."/>
            <person name="Scheremetjew M."/>
            <person name="Finn R."/>
            <person name="Kale V."/>
            <person name="Holt S."/>
            <person name="Cochrane G."/>
            <person name="Meng A."/>
            <person name="Brown T."/>
            <person name="Cohen L."/>
        </authorList>
    </citation>
    <scope>NUCLEOTIDE SEQUENCE</scope>
    <source>
        <strain evidence="1">CCMP219</strain>
    </source>
</reference>
<sequence>MLHRVLPSNSLRVCFTIWLAQGKRPQQQPTSLARLAASVDPLDHASTIKVLLLHPHVRKHVLKLVYADEWAKSIRESHVLGRQVDQAIAHHWREIDVVKRALRPFLPAVNAMERSMAAPGKGGVPLDVMSSVAWI</sequence>
<accession>A0A7R9VFV5</accession>
<proteinExistence type="predicted"/>
<name>A0A7R9VFV5_9CHLO</name>
<dbReference type="EMBL" id="HBEC01026530">
    <property type="protein sequence ID" value="CAD8293824.1"/>
    <property type="molecule type" value="Transcribed_RNA"/>
</dbReference>